<organism evidence="5 6">
    <name type="scientific">Phyllobacterium myrsinacearum</name>
    <dbReference type="NCBI Taxonomy" id="28101"/>
    <lineage>
        <taxon>Bacteria</taxon>
        <taxon>Pseudomonadati</taxon>
        <taxon>Pseudomonadota</taxon>
        <taxon>Alphaproteobacteria</taxon>
        <taxon>Hyphomicrobiales</taxon>
        <taxon>Phyllobacteriaceae</taxon>
        <taxon>Phyllobacterium</taxon>
    </lineage>
</organism>
<evidence type="ECO:0000259" key="4">
    <source>
        <dbReference type="PROSITE" id="PS51118"/>
    </source>
</evidence>
<keyword evidence="2 5" id="KW-0238">DNA-binding</keyword>
<accession>A0A839ESF2</accession>
<dbReference type="EMBL" id="JACGXN010000011">
    <property type="protein sequence ID" value="MBA8881035.1"/>
    <property type="molecule type" value="Genomic_DNA"/>
</dbReference>
<dbReference type="InterPro" id="IPR036390">
    <property type="entry name" value="WH_DNA-bd_sf"/>
</dbReference>
<evidence type="ECO:0000313" key="6">
    <source>
        <dbReference type="Proteomes" id="UP000549052"/>
    </source>
</evidence>
<comment type="caution">
    <text evidence="5">The sequence shown here is derived from an EMBL/GenBank/DDBJ whole genome shotgun (WGS) entry which is preliminary data.</text>
</comment>
<dbReference type="SUPFAM" id="SSF46785">
    <property type="entry name" value="Winged helix' DNA-binding domain"/>
    <property type="match status" value="1"/>
</dbReference>
<dbReference type="Pfam" id="PF01638">
    <property type="entry name" value="HxlR"/>
    <property type="match status" value="1"/>
</dbReference>
<dbReference type="AlphaFoldDB" id="A0A839ESF2"/>
<dbReference type="InterPro" id="IPR002577">
    <property type="entry name" value="HTH_HxlR"/>
</dbReference>
<protein>
    <submittedName>
        <fullName evidence="5">DNA-binding HxlR family transcriptional regulator</fullName>
    </submittedName>
</protein>
<name>A0A839ESF2_9HYPH</name>
<dbReference type="PANTHER" id="PTHR33204">
    <property type="entry name" value="TRANSCRIPTIONAL REGULATOR, MARR FAMILY"/>
    <property type="match status" value="1"/>
</dbReference>
<keyword evidence="6" id="KW-1185">Reference proteome</keyword>
<evidence type="ECO:0000256" key="1">
    <source>
        <dbReference type="ARBA" id="ARBA00023015"/>
    </source>
</evidence>
<evidence type="ECO:0000256" key="2">
    <source>
        <dbReference type="ARBA" id="ARBA00023125"/>
    </source>
</evidence>
<evidence type="ECO:0000256" key="3">
    <source>
        <dbReference type="ARBA" id="ARBA00023163"/>
    </source>
</evidence>
<reference evidence="5 6" key="1">
    <citation type="submission" date="2020-07" db="EMBL/GenBank/DDBJ databases">
        <title>Genomic Encyclopedia of Type Strains, Phase IV (KMG-V): Genome sequencing to study the core and pangenomes of soil and plant-associated prokaryotes.</title>
        <authorList>
            <person name="Whitman W."/>
        </authorList>
    </citation>
    <scope>NUCLEOTIDE SEQUENCE [LARGE SCALE GENOMIC DNA]</scope>
    <source>
        <strain evidence="5 6">AN3</strain>
    </source>
</reference>
<gene>
    <name evidence="5" type="ORF">FHW16_004770</name>
</gene>
<proteinExistence type="predicted"/>
<dbReference type="Gene3D" id="1.10.10.10">
    <property type="entry name" value="Winged helix-like DNA-binding domain superfamily/Winged helix DNA-binding domain"/>
    <property type="match status" value="1"/>
</dbReference>
<dbReference type="GO" id="GO:0003677">
    <property type="term" value="F:DNA binding"/>
    <property type="evidence" value="ECO:0007669"/>
    <property type="project" value="UniProtKB-KW"/>
</dbReference>
<keyword evidence="3" id="KW-0804">Transcription</keyword>
<sequence>MDGKMTETSTHLIVPIEHEERSACLGPNGSVAHVTRMLRMISGRWKLPILFRLYAAPSLRTLQLKRDMPGVSQKMLTQHLRELENDCLIERRDYGEQPPRVEYQLTERGRGLMPVLMAARTFSVRHPT</sequence>
<feature type="domain" description="HTH hxlR-type" evidence="4">
    <location>
        <begin position="24"/>
        <end position="128"/>
    </location>
</feature>
<keyword evidence="1" id="KW-0805">Transcription regulation</keyword>
<dbReference type="Proteomes" id="UP000549052">
    <property type="component" value="Unassembled WGS sequence"/>
</dbReference>
<dbReference type="PROSITE" id="PS51118">
    <property type="entry name" value="HTH_HXLR"/>
    <property type="match status" value="1"/>
</dbReference>
<evidence type="ECO:0000313" key="5">
    <source>
        <dbReference type="EMBL" id="MBA8881035.1"/>
    </source>
</evidence>
<dbReference type="InterPro" id="IPR036388">
    <property type="entry name" value="WH-like_DNA-bd_sf"/>
</dbReference>